<name>A0A1A0D384_ACEPA</name>
<dbReference type="Proteomes" id="UP000093796">
    <property type="component" value="Unassembled WGS sequence"/>
</dbReference>
<evidence type="ECO:0000313" key="2">
    <source>
        <dbReference type="Proteomes" id="UP000093796"/>
    </source>
</evidence>
<protein>
    <submittedName>
        <fullName evidence="1">Uncharacterized protein</fullName>
    </submittedName>
</protein>
<reference evidence="1 2" key="1">
    <citation type="submission" date="2016-05" db="EMBL/GenBank/DDBJ databases">
        <title>Genome sequencing of Acetobacter pasteurianus strain SRCM100623.</title>
        <authorList>
            <person name="Song Y.R."/>
        </authorList>
    </citation>
    <scope>NUCLEOTIDE SEQUENCE [LARGE SCALE GENOMIC DNA]</scope>
    <source>
        <strain evidence="1 2">SRCM100623</strain>
    </source>
</reference>
<dbReference type="PATRIC" id="fig|438.15.peg.2593"/>
<dbReference type="RefSeq" id="WP_064776349.1">
    <property type="nucleotide sequence ID" value="NZ_LYUD01000124.1"/>
</dbReference>
<dbReference type="AlphaFoldDB" id="A0A1A0D384"/>
<evidence type="ECO:0000313" key="1">
    <source>
        <dbReference type="EMBL" id="OAZ69042.1"/>
    </source>
</evidence>
<sequence length="111" mass="12025">MIDKKEQALHELDKTYAEFKAHIQSAPQDANFSLAAVMNVIENEGYRPAISASRNNPGDIVLAAATIFGFTSCFAPTFKNTEDFVETVNAGIQCGQGEFPKEAAPCSTTKH</sequence>
<dbReference type="EMBL" id="LYUD01000124">
    <property type="protein sequence ID" value="OAZ69042.1"/>
    <property type="molecule type" value="Genomic_DNA"/>
</dbReference>
<accession>A0A1A0D384</accession>
<gene>
    <name evidence="1" type="ORF">SRCM100623_02348</name>
</gene>
<proteinExistence type="predicted"/>
<organism evidence="1 2">
    <name type="scientific">Acetobacter pasteurianus</name>
    <name type="common">Acetobacter turbidans</name>
    <dbReference type="NCBI Taxonomy" id="438"/>
    <lineage>
        <taxon>Bacteria</taxon>
        <taxon>Pseudomonadati</taxon>
        <taxon>Pseudomonadota</taxon>
        <taxon>Alphaproteobacteria</taxon>
        <taxon>Acetobacterales</taxon>
        <taxon>Acetobacteraceae</taxon>
        <taxon>Acetobacter</taxon>
    </lineage>
</organism>
<comment type="caution">
    <text evidence="1">The sequence shown here is derived from an EMBL/GenBank/DDBJ whole genome shotgun (WGS) entry which is preliminary data.</text>
</comment>